<gene>
    <name evidence="10" type="ordered locus">Calkro_0121</name>
</gene>
<feature type="domain" description="SLH" evidence="8">
    <location>
        <begin position="150"/>
        <end position="210"/>
    </location>
</feature>
<reference evidence="10 11" key="2">
    <citation type="journal article" date="2011" name="J. Bacteriol.">
        <title>Complete genome sequences for the anaerobic, extremely thermophilic plant biomass-degrading bacteria Caldicellulosiruptor hydrothermalis, Caldicellulosiruptor kristjanssonii, Caldicellulosiruptor kronotskyensis, Caldicellulosiruptor owensenis, and Caldicellulosiruptor lactoaceticus.</title>
        <authorList>
            <person name="Blumer-Schuette S.E."/>
            <person name="Ozdemir I."/>
            <person name="Mistry D."/>
            <person name="Lucas S."/>
            <person name="Lapidus A."/>
            <person name="Cheng J.F."/>
            <person name="Goodwin L.A."/>
            <person name="Pitluck S."/>
            <person name="Land M.L."/>
            <person name="Hauser L.J."/>
            <person name="Woyke T."/>
            <person name="Mikhailova N."/>
            <person name="Pati A."/>
            <person name="Kyrpides N.C."/>
            <person name="Ivanova N."/>
            <person name="Detter J.C."/>
            <person name="Walston-Davenport K."/>
            <person name="Han S."/>
            <person name="Adams M.W."/>
            <person name="Kelly R.M."/>
        </authorList>
    </citation>
    <scope>NUCLEOTIDE SEQUENCE [LARGE SCALE GENOMIC DNA]</scope>
    <source>
        <strain evidence="11">DSM 18902 / VKM B-2412 / 2002</strain>
    </source>
</reference>
<dbReference type="HOGENOM" id="CLU_229004_0_0_9"/>
<keyword evidence="2 5" id="KW-0732">Signal</keyword>
<dbReference type="InterPro" id="IPR011050">
    <property type="entry name" value="Pectin_lyase_fold/virulence"/>
</dbReference>
<dbReference type="KEGG" id="ckn:Calkro_0121"/>
<dbReference type="Pfam" id="PF00395">
    <property type="entry name" value="SLH"/>
    <property type="match status" value="3"/>
</dbReference>
<dbReference type="InterPro" id="IPR036116">
    <property type="entry name" value="FN3_sf"/>
</dbReference>
<sequence>MNFSRFISLVLVFALILSFFAPASAQTNTRNDISGHWAAGELTKWISKGILQGYPDGTIRPDKSITRAEFVMLLDRIFKFVDKANLSFADVSTNSWYADAVAKATAVGAIIGDTNGKFRPNDPISRTEAAVILSRIFNLEATNESVLDKFSDSDKIPSWGKEALSAMIEKGYMKGRSGNVIAPNSPLTRAEFVKLIDKIVGELVTTEGTRTGNVAGNLVVNTKNVTLKNMVIDGDLYLTQGVAEGAVQLENVVVKGRTIIKGGGEIVIDNSSIADKLFVEKMKGNKRIIASGSTEIKSVELGCAATLQEDKISGKGIQTVRVLPTVSSMQEINLHGDFELISLEAANAKVNITKGLIKTFEVKSTATNSSIQVGNEAKIEKLTVNAKVEVKGQGVIQNAKINVSGVTMERKPANVETAPGVTLNVVSKEEADKKTSGNTGESISQGPAIITLPVTTPVLTSPQAPTGLNIKSISTNSIELNWLPVNGASYYNVYRAFSSAGPYKKINTTAIQSTTYTDTNLIAGTAYYYKVSAVNEYGESKLSEAVVATTQTAPEGWKLVWSDEFNATPAPGVDENKWTYEIGGGGWGNNELQYYTNSIKNVYIEQDPDNPNNGFLVIKAIKEDYKGYHYTSGRIKTAGKFEFTYGRVEMRAKLPYGQGIWPAFWMLGSNINTVGWPNCGEIDIMEFVGKTPTRIYGTIHGPGYSGDNSIGAWHEYPKGFTDDFHTYAIEWEPNVIRWYFDGELYQVRTVSDLVGKTWVFDHDFYIILNLAIGGNWPGSPDASTVFPQKFVIDYVRVFQRESGEYPAAQYRNLIQIKSIGNGKFVCADKYNGDYLYANRSSAGRWEMFELKDLGNGKVALISLLNYKYVSVYGENNSLIPNKESVGLSETFHVVDNGDGTKSLKSMINGKYVTIASNSLLTATAETIGENEKFTFIDCSPPSSPAEVNATSTSNYSVSLSWSPVERATGYNIYRSENSSGPYTKVNATAITSTTYTDSDVDAGKTYYYKVSAVNEYGESALSQAVSATTPVMTTVPAPPTGLMMVSSTEDSIELSWMPVKGALYYNIYRSATSNGPFEKINQEGIQNTSYKDTNLNPGSVYYYKVSAVNSIGESELSEALFATTTGYGIVTSGTTTKYYSYIIALANSKIVHADSTSTPLTASANEATTDSELFEIIFKSDGGVGFASKSLNKLVCADTLNNNNYKLIPRTNYSTTPGGWETFFIEPQGDGTVAIKANNGGKYVTVDPVTGILAATSSTVGKNEKFIIVTPQAAGAPGNLTITKTLYNSVSLSWTAPLASVITGYNVYRSTTSGGPYTKVNDTLLTSHSYTDTKVSAGTTYYYVVAAVNARGEAYSNEVTTTTLNGPLAAVPTGLDIVSSTANSITLTWNEALGAEGYNIYRSTSRFGKYVKINSTPILSTTYTDENLDRTSYYYRVTAVNENGETDLSEPISLEMKLFGPNVYIFDPADDISLVQKVCSDIFAQMERAHFSSDGNGLFNNRYALLFKPGTYNISLKVGFYTQVAGLGRLPDDTTIQSMTVDAKWKPNNNATQNFWRSAENLAVNSNTMWAVSQAAPLRRVHIRGNLTLHDSGGWSSGGFLADSKIDGTVYSGSQQQWFSRNDTWGSWNGQVWNMVFVGVDNPPAGTWPATKYTTVDQTPIVREKPFLYIDESGNYFVFVPDLKTNSKGISWSNGMGAGRSIPLSEFYVARPETDTAATINAALEQGKHLLLTPGIYHLTEPIHVTKPNTVVLGLGFATVVSDNGVTPMLIDDVDGVIVAGIIFDAGPVESKALLQIGTAGSSADHSANPVCISDVFFRVGGPHLGKTEACLVINSNNVIGDDLWIWRADHGYGVGWDQNTAKNGLIVNGNDVTMYGLMVEHFQEYQTLWNGNGGRTYFYQSEIPYDVPYQESWMSNNGTVKGYASYKVADMVTSHEAWGLGIYSYFRDADVDLDRAIEVPNHPNVKIHNACTVMLAGYPGILHVINNTGDPVMVAGQRAEVTEYCNNVDQPVIVPSTGYYETPQVVTITCPTEGATIIYTLDGSTPSRTNGIVYTGPFTVPLGITTIKAMAYKDGMNDSYIAISTLYIGVLSLNKPATASSVATNNPGNTPDKAVDGNLNTRWESAYSDPQWITIDLGTVCSINTIEITWYSANSYAKDFKIQVSNDNSTWTDVYSVTNLTLSSPYISKINFSSPVTGRYVRMYGTRRSASYGYSIKEFVVFGTVAEQ</sequence>
<dbReference type="InterPro" id="IPR000421">
    <property type="entry name" value="FA58C"/>
</dbReference>
<proteinExistence type="inferred from homology"/>
<keyword evidence="11" id="KW-1185">Reference proteome</keyword>
<dbReference type="CAZy" id="GH16">
    <property type="family name" value="Glycoside Hydrolase Family 16"/>
</dbReference>
<dbReference type="CAZy" id="CBM54">
    <property type="family name" value="Carbohydrate-Binding Module Family 54"/>
</dbReference>
<dbReference type="SMART" id="SM00060">
    <property type="entry name" value="FN3"/>
    <property type="match status" value="5"/>
</dbReference>
<dbReference type="OrthoDB" id="220114at2"/>
<dbReference type="Proteomes" id="UP000006835">
    <property type="component" value="Chromosome"/>
</dbReference>
<dbReference type="Pfam" id="PF13290">
    <property type="entry name" value="CHB_HEX_C_1"/>
    <property type="match status" value="1"/>
</dbReference>
<evidence type="ECO:0000256" key="3">
    <source>
        <dbReference type="ARBA" id="ARBA00022801"/>
    </source>
</evidence>
<feature type="domain" description="Fibronectin type-III" evidence="7">
    <location>
        <begin position="1038"/>
        <end position="1127"/>
    </location>
</feature>
<protein>
    <submittedName>
        <fullName evidence="10">Glycoside hydrolase family 16</fullName>
    </submittedName>
</protein>
<keyword evidence="3 10" id="KW-0378">Hydrolase</keyword>
<dbReference type="Gene3D" id="2.60.120.260">
    <property type="entry name" value="Galactose-binding domain-like"/>
    <property type="match status" value="1"/>
</dbReference>
<dbReference type="GO" id="GO:0004553">
    <property type="term" value="F:hydrolase activity, hydrolyzing O-glycosyl compounds"/>
    <property type="evidence" value="ECO:0007669"/>
    <property type="project" value="InterPro"/>
</dbReference>
<dbReference type="PROSITE" id="PS51272">
    <property type="entry name" value="SLH"/>
    <property type="match status" value="3"/>
</dbReference>
<dbReference type="Pfam" id="PF25490">
    <property type="entry name" value="DUF7910"/>
    <property type="match status" value="1"/>
</dbReference>
<feature type="domain" description="GH16" evidence="9">
    <location>
        <begin position="563"/>
        <end position="803"/>
    </location>
</feature>
<evidence type="ECO:0000256" key="2">
    <source>
        <dbReference type="ARBA" id="ARBA00022729"/>
    </source>
</evidence>
<dbReference type="Gene3D" id="2.60.120.200">
    <property type="match status" value="1"/>
</dbReference>
<dbReference type="InterPro" id="IPR013320">
    <property type="entry name" value="ConA-like_dom_sf"/>
</dbReference>
<dbReference type="SUPFAM" id="SSF49265">
    <property type="entry name" value="Fibronectin type III"/>
    <property type="match status" value="3"/>
</dbReference>
<dbReference type="CAZy" id="CBM32">
    <property type="family name" value="Carbohydrate-Binding Module Family 32"/>
</dbReference>
<dbReference type="SUPFAM" id="SSF51126">
    <property type="entry name" value="Pectin lyase-like"/>
    <property type="match status" value="1"/>
</dbReference>
<dbReference type="CDD" id="cd23669">
    <property type="entry name" value="GH55_SacteLam55A-like"/>
    <property type="match status" value="1"/>
</dbReference>
<dbReference type="CDD" id="cd00257">
    <property type="entry name" value="beta-trefoil_FSCN-like"/>
    <property type="match status" value="2"/>
</dbReference>
<dbReference type="PROSITE" id="PS50022">
    <property type="entry name" value="FA58C_3"/>
    <property type="match status" value="1"/>
</dbReference>
<evidence type="ECO:0000256" key="1">
    <source>
        <dbReference type="ARBA" id="ARBA00006865"/>
    </source>
</evidence>
<evidence type="ECO:0000256" key="4">
    <source>
        <dbReference type="ARBA" id="ARBA00023295"/>
    </source>
</evidence>
<evidence type="ECO:0000313" key="11">
    <source>
        <dbReference type="Proteomes" id="UP000006835"/>
    </source>
</evidence>
<dbReference type="PANTHER" id="PTHR10963">
    <property type="entry name" value="GLYCOSYL HYDROLASE-RELATED"/>
    <property type="match status" value="1"/>
</dbReference>
<dbReference type="Pfam" id="PF00754">
    <property type="entry name" value="F5_F8_type_C"/>
    <property type="match status" value="1"/>
</dbReference>
<dbReference type="GO" id="GO:0005975">
    <property type="term" value="P:carbohydrate metabolic process"/>
    <property type="evidence" value="ECO:0007669"/>
    <property type="project" value="InterPro"/>
</dbReference>
<dbReference type="PROSITE" id="PS51762">
    <property type="entry name" value="GH16_2"/>
    <property type="match status" value="1"/>
</dbReference>
<evidence type="ECO:0000259" key="6">
    <source>
        <dbReference type="PROSITE" id="PS50022"/>
    </source>
</evidence>
<dbReference type="InterPro" id="IPR001119">
    <property type="entry name" value="SLH_dom"/>
</dbReference>
<dbReference type="Pfam" id="PF00041">
    <property type="entry name" value="fn3"/>
    <property type="match status" value="5"/>
</dbReference>
<dbReference type="InterPro" id="IPR008979">
    <property type="entry name" value="Galactose-bd-like_sf"/>
</dbReference>
<dbReference type="PROSITE" id="PS01034">
    <property type="entry name" value="GH16_1"/>
    <property type="match status" value="1"/>
</dbReference>
<organism evidence="10 11">
    <name type="scientific">Caldicellulosiruptor kronotskyensis (strain DSM 18902 / VKM B-2412 / 2002)</name>
    <dbReference type="NCBI Taxonomy" id="632348"/>
    <lineage>
        <taxon>Bacteria</taxon>
        <taxon>Bacillati</taxon>
        <taxon>Bacillota</taxon>
        <taxon>Bacillota incertae sedis</taxon>
        <taxon>Caldicellulosiruptorales</taxon>
        <taxon>Caldicellulosiruptoraceae</taxon>
        <taxon>Caldicellulosiruptor</taxon>
    </lineage>
</organism>
<name>E4SCQ4_CALK2</name>
<feature type="domain" description="Fibronectin type-III" evidence="7">
    <location>
        <begin position="940"/>
        <end position="1032"/>
    </location>
</feature>
<keyword evidence="4" id="KW-0326">Glycosidase</keyword>
<evidence type="ECO:0000259" key="8">
    <source>
        <dbReference type="PROSITE" id="PS51272"/>
    </source>
</evidence>
<dbReference type="PANTHER" id="PTHR10963:SF55">
    <property type="entry name" value="GLYCOSIDE HYDROLASE FAMILY 16 PROTEIN"/>
    <property type="match status" value="1"/>
</dbReference>
<dbReference type="InterPro" id="IPR008263">
    <property type="entry name" value="GH16_AS"/>
</dbReference>
<dbReference type="InterPro" id="IPR008999">
    <property type="entry name" value="Actin-crosslinking"/>
</dbReference>
<dbReference type="SUPFAM" id="SSF49785">
    <property type="entry name" value="Galactose-binding domain-like"/>
    <property type="match status" value="1"/>
</dbReference>
<dbReference type="InterPro" id="IPR059177">
    <property type="entry name" value="GH29D-like_dom"/>
</dbReference>
<dbReference type="SMART" id="SM00231">
    <property type="entry name" value="FA58C"/>
    <property type="match status" value="1"/>
</dbReference>
<dbReference type="InterPro" id="IPR013783">
    <property type="entry name" value="Ig-like_fold"/>
</dbReference>
<dbReference type="InterPro" id="IPR059186">
    <property type="entry name" value="SACTE_4363"/>
</dbReference>
<dbReference type="PROSITE" id="PS50853">
    <property type="entry name" value="FN3"/>
    <property type="match status" value="5"/>
</dbReference>
<evidence type="ECO:0000259" key="7">
    <source>
        <dbReference type="PROSITE" id="PS50853"/>
    </source>
</evidence>
<dbReference type="Gene3D" id="2.80.10.50">
    <property type="match status" value="2"/>
</dbReference>
<dbReference type="PATRIC" id="fig|632348.3.peg.125"/>
<feature type="domain" description="Fibronectin type-III" evidence="7">
    <location>
        <begin position="1371"/>
        <end position="1459"/>
    </location>
</feature>
<accession>E4SCQ4</accession>
<dbReference type="Pfam" id="PF00722">
    <property type="entry name" value="Glyco_hydro_16"/>
    <property type="match status" value="1"/>
</dbReference>
<feature type="chain" id="PRO_5003186285" evidence="5">
    <location>
        <begin position="26"/>
        <end position="2229"/>
    </location>
</feature>
<dbReference type="EMBL" id="CP002330">
    <property type="protein sequence ID" value="ADQ45037.1"/>
    <property type="molecule type" value="Genomic_DNA"/>
</dbReference>
<feature type="signal peptide" evidence="5">
    <location>
        <begin position="1"/>
        <end position="25"/>
    </location>
</feature>
<dbReference type="InterPro" id="IPR000757">
    <property type="entry name" value="Beta-glucanase-like"/>
</dbReference>
<dbReference type="SUPFAM" id="SSF49899">
    <property type="entry name" value="Concanavalin A-like lectins/glucanases"/>
    <property type="match status" value="1"/>
</dbReference>
<dbReference type="InterPro" id="IPR050546">
    <property type="entry name" value="Glycosyl_Hydrlase_16"/>
</dbReference>
<feature type="domain" description="SLH" evidence="8">
    <location>
        <begin position="25"/>
        <end position="83"/>
    </location>
</feature>
<feature type="domain" description="Fibronectin type-III" evidence="7">
    <location>
        <begin position="1276"/>
        <end position="1366"/>
    </location>
</feature>
<comment type="similarity">
    <text evidence="1">Belongs to the glycosyl hydrolase 16 family.</text>
</comment>
<dbReference type="InterPro" id="IPR057232">
    <property type="entry name" value="DUF7910"/>
</dbReference>
<dbReference type="InterPro" id="IPR003961">
    <property type="entry name" value="FN3_dom"/>
</dbReference>
<reference key="1">
    <citation type="submission" date="2010-11" db="EMBL/GenBank/DDBJ databases">
        <title>Complete sequence of Caldicellulosiruptor kronotskyensis 2002.</title>
        <authorList>
            <consortium name="US DOE Joint Genome Institute"/>
            <person name="Lucas S."/>
            <person name="Copeland A."/>
            <person name="Lapidus A."/>
            <person name="Cheng J.-F."/>
            <person name="Bruce D."/>
            <person name="Goodwin L."/>
            <person name="Pitluck S."/>
            <person name="Davenport K."/>
            <person name="Detter J.C."/>
            <person name="Han C."/>
            <person name="Tapia R."/>
            <person name="Land M."/>
            <person name="Hauser L."/>
            <person name="Jeffries C."/>
            <person name="Kyrpides N."/>
            <person name="Ivanova N."/>
            <person name="Mikhailova N."/>
            <person name="Blumer-Schuette S.E."/>
            <person name="Kelly R.M."/>
            <person name="Woyke T."/>
        </authorList>
    </citation>
    <scope>NUCLEOTIDE SEQUENCE</scope>
    <source>
        <strain>2002</strain>
    </source>
</reference>
<feature type="domain" description="Fibronectin type-III" evidence="7">
    <location>
        <begin position="464"/>
        <end position="555"/>
    </location>
</feature>
<evidence type="ECO:0000313" key="10">
    <source>
        <dbReference type="EMBL" id="ADQ45037.1"/>
    </source>
</evidence>
<dbReference type="Gene3D" id="2.60.40.10">
    <property type="entry name" value="Immunoglobulins"/>
    <property type="match status" value="5"/>
</dbReference>
<dbReference type="CDD" id="cd08023">
    <property type="entry name" value="GH16_laminarinase_like"/>
    <property type="match status" value="1"/>
</dbReference>
<feature type="domain" description="F5/8 type C" evidence="6">
    <location>
        <begin position="2077"/>
        <end position="2225"/>
    </location>
</feature>
<dbReference type="RefSeq" id="WP_013429194.1">
    <property type="nucleotide sequence ID" value="NC_014720.1"/>
</dbReference>
<evidence type="ECO:0000259" key="9">
    <source>
        <dbReference type="PROSITE" id="PS51762"/>
    </source>
</evidence>
<feature type="domain" description="SLH" evidence="8">
    <location>
        <begin position="84"/>
        <end position="147"/>
    </location>
</feature>
<dbReference type="CDD" id="cd00063">
    <property type="entry name" value="FN3"/>
    <property type="match status" value="5"/>
</dbReference>
<evidence type="ECO:0000256" key="5">
    <source>
        <dbReference type="SAM" id="SignalP"/>
    </source>
</evidence>
<dbReference type="SUPFAM" id="SSF50405">
    <property type="entry name" value="Actin-crosslinking proteins"/>
    <property type="match status" value="2"/>
</dbReference>
<dbReference type="CAZy" id="GH55">
    <property type="family name" value="Glycoside Hydrolase Family 55"/>
</dbReference>